<evidence type="ECO:0000313" key="2">
    <source>
        <dbReference type="EMBL" id="KAF2265968.1"/>
    </source>
</evidence>
<accession>A0A9P4KE17</accession>
<sequence>MAGNSRHITKAMNEEWSLAERVPFKASQSVVGRSTVVMSFGCSQRQATRQRYWRLGLCFAVSPPTILDKVGVESAVTVGVVVASLKLFAWVRLSRLRSTGVHQPACGVPRLRSGARPQQATALTLAVRASSLLCGLSRSKEATFRRPLLRRRRRQVDVDRWIRVLRLLILVRLHPHPALLVCPQAHSSTALKTQDTTSNVPQRPPLEADDLDDLDDPDDSPSKVLSSTRTFPPRASSLHTPACLPTVLSPPPSPASRLPPTLRLEFVPTVVNRRARSLRKELSLRPPVPSPQIPESFHWYPPVKGLRRDERPSRFKSVMRSRRATTSQRHRHKPVLVEVFFDESSVVPLNGGRLSGFSAPSRSLLPRAFLR</sequence>
<dbReference type="AlphaFoldDB" id="A0A9P4KE17"/>
<reference evidence="3" key="1">
    <citation type="journal article" date="2020" name="Stud. Mycol.">
        <title>101 Dothideomycetes genomes: A test case for predicting lifestyles and emergence of pathogens.</title>
        <authorList>
            <person name="Haridas S."/>
            <person name="Albert R."/>
            <person name="Binder M."/>
            <person name="Bloem J."/>
            <person name="LaButti K."/>
            <person name="Salamov A."/>
            <person name="Andreopoulos B."/>
            <person name="Baker S."/>
            <person name="Barry K."/>
            <person name="Bills G."/>
            <person name="Bluhm B."/>
            <person name="Cannon C."/>
            <person name="Castanera R."/>
            <person name="Culley D."/>
            <person name="Daum C."/>
            <person name="Ezra D."/>
            <person name="Gonzalez J."/>
            <person name="Henrissat B."/>
            <person name="Kuo A."/>
            <person name="Liang C."/>
            <person name="Lipzen A."/>
            <person name="Lutzoni F."/>
            <person name="Magnuson J."/>
            <person name="Mondo S."/>
            <person name="Nolan M."/>
            <person name="Ohm R."/>
            <person name="Pangilinan J."/>
            <person name="Park H.-J."/>
            <person name="Ramirez L."/>
            <person name="Alfaro M."/>
            <person name="Sun H."/>
            <person name="Tritt A."/>
            <person name="Yoshinaga Y."/>
            <person name="Zwiers L.-H."/>
            <person name="Turgeon B."/>
            <person name="Goodwin S."/>
            <person name="Spatafora J."/>
            <person name="Crous P."/>
            <person name="Grigoriev I."/>
        </authorList>
    </citation>
    <scope>NUCLEOTIDE SEQUENCE [LARGE SCALE GENOMIC DNA]</scope>
    <source>
        <strain evidence="3">CBS 304.66</strain>
    </source>
</reference>
<protein>
    <submittedName>
        <fullName evidence="2">Uncharacterized protein</fullName>
    </submittedName>
</protein>
<keyword evidence="3" id="KW-1185">Reference proteome</keyword>
<evidence type="ECO:0000256" key="1">
    <source>
        <dbReference type="SAM" id="MobiDB-lite"/>
    </source>
</evidence>
<organism evidence="2 3">
    <name type="scientific">Lojkania enalia</name>
    <dbReference type="NCBI Taxonomy" id="147567"/>
    <lineage>
        <taxon>Eukaryota</taxon>
        <taxon>Fungi</taxon>
        <taxon>Dikarya</taxon>
        <taxon>Ascomycota</taxon>
        <taxon>Pezizomycotina</taxon>
        <taxon>Dothideomycetes</taxon>
        <taxon>Pleosporomycetidae</taxon>
        <taxon>Pleosporales</taxon>
        <taxon>Pleosporales incertae sedis</taxon>
        <taxon>Lojkania</taxon>
    </lineage>
</organism>
<dbReference type="Proteomes" id="UP000800093">
    <property type="component" value="Unassembled WGS sequence"/>
</dbReference>
<comment type="caution">
    <text evidence="2">The sequence shown here is derived from an EMBL/GenBank/DDBJ whole genome shotgun (WGS) entry which is preliminary data.</text>
</comment>
<dbReference type="EMBL" id="ML986602">
    <property type="protein sequence ID" value="KAF2265968.1"/>
    <property type="molecule type" value="Genomic_DNA"/>
</dbReference>
<gene>
    <name evidence="2" type="ORF">CC78DRAFT_578817</name>
</gene>
<name>A0A9P4KE17_9PLEO</name>
<feature type="compositionally biased region" description="Acidic residues" evidence="1">
    <location>
        <begin position="207"/>
        <end position="219"/>
    </location>
</feature>
<evidence type="ECO:0000313" key="3">
    <source>
        <dbReference type="Proteomes" id="UP000800093"/>
    </source>
</evidence>
<proteinExistence type="predicted"/>
<feature type="compositionally biased region" description="Polar residues" evidence="1">
    <location>
        <begin position="190"/>
        <end position="201"/>
    </location>
</feature>
<feature type="region of interest" description="Disordered" evidence="1">
    <location>
        <begin position="190"/>
        <end position="260"/>
    </location>
</feature>